<dbReference type="Gene3D" id="3.30.1220.10">
    <property type="entry name" value="CobW-like, C-terminal domain"/>
    <property type="match status" value="1"/>
</dbReference>
<evidence type="ECO:0000256" key="3">
    <source>
        <dbReference type="ARBA" id="ARBA00023186"/>
    </source>
</evidence>
<reference evidence="9" key="2">
    <citation type="journal article" date="2023" name="Microbiol Resour">
        <title>Decontamination and Annotation of the Draft Genome Sequence of the Oomycete Lagenidium giganteum ARSEF 373.</title>
        <authorList>
            <person name="Morgan W.R."/>
            <person name="Tartar A."/>
        </authorList>
    </citation>
    <scope>NUCLEOTIDE SEQUENCE</scope>
    <source>
        <strain evidence="9">ARSEF 373</strain>
    </source>
</reference>
<keyword evidence="1" id="KW-0547">Nucleotide-binding</keyword>
<dbReference type="PANTHER" id="PTHR13748:SF62">
    <property type="entry name" value="COBW DOMAIN-CONTAINING PROTEIN"/>
    <property type="match status" value="1"/>
</dbReference>
<dbReference type="GO" id="GO:0016787">
    <property type="term" value="F:hydrolase activity"/>
    <property type="evidence" value="ECO:0007669"/>
    <property type="project" value="UniProtKB-KW"/>
</dbReference>
<dbReference type="Proteomes" id="UP001146120">
    <property type="component" value="Unassembled WGS sequence"/>
</dbReference>
<dbReference type="GO" id="GO:0005737">
    <property type="term" value="C:cytoplasm"/>
    <property type="evidence" value="ECO:0007669"/>
    <property type="project" value="TreeGrafter"/>
</dbReference>
<organism evidence="9 10">
    <name type="scientific">Lagenidium giganteum</name>
    <dbReference type="NCBI Taxonomy" id="4803"/>
    <lineage>
        <taxon>Eukaryota</taxon>
        <taxon>Sar</taxon>
        <taxon>Stramenopiles</taxon>
        <taxon>Oomycota</taxon>
        <taxon>Peronosporomycetes</taxon>
        <taxon>Pythiales</taxon>
        <taxon>Pythiaceae</taxon>
    </lineage>
</organism>
<keyword evidence="3" id="KW-0143">Chaperone</keyword>
<protein>
    <recommendedName>
        <fullName evidence="11">CobW C-terminal domain-containing protein</fullName>
    </recommendedName>
</protein>
<evidence type="ECO:0000313" key="8">
    <source>
        <dbReference type="EMBL" id="DAZ92649.1"/>
    </source>
</evidence>
<evidence type="ECO:0000256" key="5">
    <source>
        <dbReference type="ARBA" id="ARBA00049117"/>
    </source>
</evidence>
<dbReference type="GO" id="GO:0000166">
    <property type="term" value="F:nucleotide binding"/>
    <property type="evidence" value="ECO:0007669"/>
    <property type="project" value="UniProtKB-KW"/>
</dbReference>
<evidence type="ECO:0008006" key="11">
    <source>
        <dbReference type="Google" id="ProtNLM"/>
    </source>
</evidence>
<feature type="domain" description="CobW C-terminal" evidence="7">
    <location>
        <begin position="246"/>
        <end position="345"/>
    </location>
</feature>
<dbReference type="InterPro" id="IPR027417">
    <property type="entry name" value="P-loop_NTPase"/>
</dbReference>
<dbReference type="InterPro" id="IPR003495">
    <property type="entry name" value="CobW/HypB/UreG_nucleotide-bd"/>
</dbReference>
<keyword evidence="2" id="KW-0378">Hydrolase</keyword>
<dbReference type="PANTHER" id="PTHR13748">
    <property type="entry name" value="COBW-RELATED"/>
    <property type="match status" value="1"/>
</dbReference>
<dbReference type="EMBL" id="DAKRPA010000359">
    <property type="protein sequence ID" value="DAZ92979.1"/>
    <property type="molecule type" value="Genomic_DNA"/>
</dbReference>
<evidence type="ECO:0000256" key="4">
    <source>
        <dbReference type="ARBA" id="ARBA00034320"/>
    </source>
</evidence>
<proteinExistence type="inferred from homology"/>
<name>A0AAV2YI38_9STRA</name>
<dbReference type="CDD" id="cd03112">
    <property type="entry name" value="CobW-like"/>
    <property type="match status" value="1"/>
</dbReference>
<dbReference type="AlphaFoldDB" id="A0AAV2YI38"/>
<evidence type="ECO:0000256" key="1">
    <source>
        <dbReference type="ARBA" id="ARBA00022741"/>
    </source>
</evidence>
<dbReference type="InterPro" id="IPR051316">
    <property type="entry name" value="Zinc-reg_GTPase_activator"/>
</dbReference>
<dbReference type="Pfam" id="PF02492">
    <property type="entry name" value="cobW"/>
    <property type="match status" value="1"/>
</dbReference>
<dbReference type="EMBL" id="DAKRPA010000408">
    <property type="protein sequence ID" value="DAZ92649.1"/>
    <property type="molecule type" value="Genomic_DNA"/>
</dbReference>
<dbReference type="SUPFAM" id="SSF52540">
    <property type="entry name" value="P-loop containing nucleoside triphosphate hydrolases"/>
    <property type="match status" value="1"/>
</dbReference>
<evidence type="ECO:0000256" key="2">
    <source>
        <dbReference type="ARBA" id="ARBA00022801"/>
    </source>
</evidence>
<evidence type="ECO:0000313" key="10">
    <source>
        <dbReference type="Proteomes" id="UP001146120"/>
    </source>
</evidence>
<gene>
    <name evidence="8" type="ORF">N0F65_000594</name>
    <name evidence="9" type="ORF">N0F65_004354</name>
</gene>
<evidence type="ECO:0000313" key="9">
    <source>
        <dbReference type="EMBL" id="DAZ92979.1"/>
    </source>
</evidence>
<dbReference type="InterPro" id="IPR036627">
    <property type="entry name" value="CobW-likC_sf"/>
</dbReference>
<comment type="caution">
    <text evidence="9">The sequence shown here is derived from an EMBL/GenBank/DDBJ whole genome shotgun (WGS) entry which is preliminary data.</text>
</comment>
<sequence>MDNDAALTTATVTARPPIPVTIISGFLGAGKTTLLNYILTAHHGKRIAVIENEFGDEIGVESLIAKNGADGEVFDDFYELSNGCICCSVRDDLVNTLEKLLERRDRFDYILVETTGMANPGKVASIFWVDDELEGNLYLDGIVTLVDAPRVQFLLAHADTTREATAQIAYADRLLLNKRDLVADAAAQQQIEDQVRALNGLADVRWTEQAAIDLDNILHIKAFTTQRAGDAAAADGHTHSGGVETTCVTVKDQRLDLDRLERWLGELLWEQGEGDSQQHIFRVKGVLAMYGSEKKHILQAVHELFEVYASDDAWEAGASSVSSRVVFIGVHLDKQALAAGLQGCVAKS</sequence>
<reference evidence="9" key="1">
    <citation type="submission" date="2022-11" db="EMBL/GenBank/DDBJ databases">
        <authorList>
            <person name="Morgan W.R."/>
            <person name="Tartar A."/>
        </authorList>
    </citation>
    <scope>NUCLEOTIDE SEQUENCE</scope>
    <source>
        <strain evidence="9">ARSEF 373</strain>
    </source>
</reference>
<feature type="domain" description="CobW/HypB/UreG nucleotide-binding" evidence="6">
    <location>
        <begin position="19"/>
        <end position="204"/>
    </location>
</feature>
<evidence type="ECO:0000259" key="6">
    <source>
        <dbReference type="Pfam" id="PF02492"/>
    </source>
</evidence>
<comment type="similarity">
    <text evidence="4">Belongs to the SIMIBI class G3E GTPase family. ZNG1 subfamily.</text>
</comment>
<comment type="catalytic activity">
    <reaction evidence="5">
        <text>GTP + H2O = GDP + phosphate + H(+)</text>
        <dbReference type="Rhea" id="RHEA:19669"/>
        <dbReference type="ChEBI" id="CHEBI:15377"/>
        <dbReference type="ChEBI" id="CHEBI:15378"/>
        <dbReference type="ChEBI" id="CHEBI:37565"/>
        <dbReference type="ChEBI" id="CHEBI:43474"/>
        <dbReference type="ChEBI" id="CHEBI:58189"/>
    </reaction>
    <physiologicalReaction direction="left-to-right" evidence="5">
        <dbReference type="Rhea" id="RHEA:19670"/>
    </physiologicalReaction>
</comment>
<accession>A0AAV2YI38</accession>
<keyword evidence="10" id="KW-1185">Reference proteome</keyword>
<evidence type="ECO:0000259" key="7">
    <source>
        <dbReference type="Pfam" id="PF07683"/>
    </source>
</evidence>
<dbReference type="Pfam" id="PF07683">
    <property type="entry name" value="CobW_C"/>
    <property type="match status" value="1"/>
</dbReference>
<dbReference type="Gene3D" id="3.40.50.300">
    <property type="entry name" value="P-loop containing nucleotide triphosphate hydrolases"/>
    <property type="match status" value="1"/>
</dbReference>
<dbReference type="SUPFAM" id="SSF90002">
    <property type="entry name" value="Hypothetical protein YjiA, C-terminal domain"/>
    <property type="match status" value="1"/>
</dbReference>
<dbReference type="InterPro" id="IPR011629">
    <property type="entry name" value="CobW-like_C"/>
</dbReference>